<proteinExistence type="predicted"/>
<keyword evidence="2" id="KW-1185">Reference proteome</keyword>
<gene>
    <name evidence="1" type="ORF">M9H77_29788</name>
</gene>
<evidence type="ECO:0000313" key="2">
    <source>
        <dbReference type="Proteomes" id="UP001060085"/>
    </source>
</evidence>
<evidence type="ECO:0000313" key="1">
    <source>
        <dbReference type="EMBL" id="KAI5652601.1"/>
    </source>
</evidence>
<organism evidence="1 2">
    <name type="scientific">Catharanthus roseus</name>
    <name type="common">Madagascar periwinkle</name>
    <name type="synonym">Vinca rosea</name>
    <dbReference type="NCBI Taxonomy" id="4058"/>
    <lineage>
        <taxon>Eukaryota</taxon>
        <taxon>Viridiplantae</taxon>
        <taxon>Streptophyta</taxon>
        <taxon>Embryophyta</taxon>
        <taxon>Tracheophyta</taxon>
        <taxon>Spermatophyta</taxon>
        <taxon>Magnoliopsida</taxon>
        <taxon>eudicotyledons</taxon>
        <taxon>Gunneridae</taxon>
        <taxon>Pentapetalae</taxon>
        <taxon>asterids</taxon>
        <taxon>lamiids</taxon>
        <taxon>Gentianales</taxon>
        <taxon>Apocynaceae</taxon>
        <taxon>Rauvolfioideae</taxon>
        <taxon>Vinceae</taxon>
        <taxon>Catharanthinae</taxon>
        <taxon>Catharanthus</taxon>
    </lineage>
</organism>
<sequence length="132" mass="15545">MYHELEKITKKNKELKNKIDNLSNENSKLVCENKTLLESLEVLKKESDSSKLEFQKLILEKQNLCEKAFSLEKCMVYYDDLKKKVRDLTLCIESLQTEKKILKSSFVLKDHLLRKVELDIIIPIPLLNKHVL</sequence>
<dbReference type="EMBL" id="CM044707">
    <property type="protein sequence ID" value="KAI5652601.1"/>
    <property type="molecule type" value="Genomic_DNA"/>
</dbReference>
<accession>A0ACB9ZVR9</accession>
<protein>
    <submittedName>
        <fullName evidence="1">Uncharacterized protein</fullName>
    </submittedName>
</protein>
<comment type="caution">
    <text evidence="1">The sequence shown here is derived from an EMBL/GenBank/DDBJ whole genome shotgun (WGS) entry which is preliminary data.</text>
</comment>
<reference evidence="2" key="1">
    <citation type="journal article" date="2023" name="Nat. Plants">
        <title>Single-cell RNA sequencing provides a high-resolution roadmap for understanding the multicellular compartmentation of specialized metabolism.</title>
        <authorList>
            <person name="Sun S."/>
            <person name="Shen X."/>
            <person name="Li Y."/>
            <person name="Li Y."/>
            <person name="Wang S."/>
            <person name="Li R."/>
            <person name="Zhang H."/>
            <person name="Shen G."/>
            <person name="Guo B."/>
            <person name="Wei J."/>
            <person name="Xu J."/>
            <person name="St-Pierre B."/>
            <person name="Chen S."/>
            <person name="Sun C."/>
        </authorList>
    </citation>
    <scope>NUCLEOTIDE SEQUENCE [LARGE SCALE GENOMIC DNA]</scope>
</reference>
<dbReference type="Proteomes" id="UP001060085">
    <property type="component" value="Linkage Group LG07"/>
</dbReference>
<name>A0ACB9ZVR9_CATRO</name>